<protein>
    <submittedName>
        <fullName evidence="1">Cytidylate kinase-like family protein</fullName>
    </submittedName>
</protein>
<sequence>MAGHKIITIGRQFGSGGHEIGNMLATRLDIPLYDNNLVRMAAEKLDIREETARAVDETTLNSFLTGYVIAPMEYRDSIRSDEYTQPLNEQVYELQAEIIRKLAGRGPCVIVGRCASYILKDTPKCLDVFICAELEDRIQRIADRYDLSEKKAADKIKRIDRERKYYYESHTGLEWGSPLSHQLLLNVSRLGMKETSDVLEMMYRGE</sequence>
<dbReference type="EMBL" id="WUQX01000001">
    <property type="protein sequence ID" value="MXP77389.1"/>
    <property type="molecule type" value="Genomic_DNA"/>
</dbReference>
<dbReference type="Proteomes" id="UP000460412">
    <property type="component" value="Unassembled WGS sequence"/>
</dbReference>
<dbReference type="Pfam" id="PF13189">
    <property type="entry name" value="Cytidylate_kin2"/>
    <property type="match status" value="1"/>
</dbReference>
<name>A0A7X3MJ68_9FIRM</name>
<evidence type="ECO:0000313" key="1">
    <source>
        <dbReference type="EMBL" id="MXP77389.1"/>
    </source>
</evidence>
<keyword evidence="2" id="KW-1185">Reference proteome</keyword>
<gene>
    <name evidence="1" type="ORF">GN277_19010</name>
</gene>
<keyword evidence="1" id="KW-0808">Transferase</keyword>
<evidence type="ECO:0000313" key="2">
    <source>
        <dbReference type="Proteomes" id="UP000460412"/>
    </source>
</evidence>
<comment type="caution">
    <text evidence="1">The sequence shown here is derived from an EMBL/GenBank/DDBJ whole genome shotgun (WGS) entry which is preliminary data.</text>
</comment>
<dbReference type="RefSeq" id="WP_159752679.1">
    <property type="nucleotide sequence ID" value="NZ_CASSPE010000014.1"/>
</dbReference>
<dbReference type="AlphaFoldDB" id="A0A7X3MJ68"/>
<dbReference type="InterPro" id="IPR027417">
    <property type="entry name" value="P-loop_NTPase"/>
</dbReference>
<dbReference type="GO" id="GO:0016301">
    <property type="term" value="F:kinase activity"/>
    <property type="evidence" value="ECO:0007669"/>
    <property type="project" value="UniProtKB-KW"/>
</dbReference>
<organism evidence="1 2">
    <name type="scientific">Sporofaciens musculi</name>
    <dbReference type="NCBI Taxonomy" id="2681861"/>
    <lineage>
        <taxon>Bacteria</taxon>
        <taxon>Bacillati</taxon>
        <taxon>Bacillota</taxon>
        <taxon>Clostridia</taxon>
        <taxon>Lachnospirales</taxon>
        <taxon>Lachnospiraceae</taxon>
        <taxon>Sporofaciens</taxon>
    </lineage>
</organism>
<accession>A0A7X3MJ68</accession>
<dbReference type="SUPFAM" id="SSF52540">
    <property type="entry name" value="P-loop containing nucleoside triphosphate hydrolases"/>
    <property type="match status" value="1"/>
</dbReference>
<proteinExistence type="predicted"/>
<dbReference type="Gene3D" id="3.40.50.300">
    <property type="entry name" value="P-loop containing nucleotide triphosphate hydrolases"/>
    <property type="match status" value="1"/>
</dbReference>
<keyword evidence="1" id="KW-0418">Kinase</keyword>
<reference evidence="1 2" key="1">
    <citation type="submission" date="2019-12" db="EMBL/GenBank/DDBJ databases">
        <title>Sporaefaciens musculi gen. nov., sp. nov., a novel bacterium isolated from the caecum of an obese mouse.</title>
        <authorList>
            <person name="Rasmussen T.S."/>
            <person name="Streidl T."/>
            <person name="Hitch T.C.A."/>
            <person name="Wortmann E."/>
            <person name="Deptula P."/>
            <person name="Hansen M."/>
            <person name="Nielsen D.S."/>
            <person name="Clavel T."/>
            <person name="Vogensen F.K."/>
        </authorList>
    </citation>
    <scope>NUCLEOTIDE SEQUENCE [LARGE SCALE GENOMIC DNA]</scope>
    <source>
        <strain evidence="1 2">WCA-9-b2</strain>
    </source>
</reference>